<comment type="similarity">
    <text evidence="1">Belongs to the ABC transporter superfamily.</text>
</comment>
<evidence type="ECO:0000256" key="1">
    <source>
        <dbReference type="ARBA" id="ARBA00005417"/>
    </source>
</evidence>
<evidence type="ECO:0000313" key="7">
    <source>
        <dbReference type="EMBL" id="ADZ92921.1"/>
    </source>
</evidence>
<dbReference type="PANTHER" id="PTHR43820">
    <property type="entry name" value="HIGH-AFFINITY BRANCHED-CHAIN AMINO ACID TRANSPORT ATP-BINDING PROTEIN LIVF"/>
    <property type="match status" value="1"/>
</dbReference>
<dbReference type="PANTHER" id="PTHR43820:SF5">
    <property type="entry name" value="HIGH-AFFINITY BRANCHED-CHAIN AMINO ACID TRANSPORT ATP-BINDING PROTEIN"/>
    <property type="match status" value="1"/>
</dbReference>
<dbReference type="Pfam" id="PF00005">
    <property type="entry name" value="ABC_tran"/>
    <property type="match status" value="1"/>
</dbReference>
<organism evidence="7 8">
    <name type="scientific">Marinomonas mediterranea (strain ATCC 700492 / JCM 21426 / NBRC 103028 / MMB-1)</name>
    <dbReference type="NCBI Taxonomy" id="717774"/>
    <lineage>
        <taxon>Bacteria</taxon>
        <taxon>Pseudomonadati</taxon>
        <taxon>Pseudomonadota</taxon>
        <taxon>Gammaproteobacteria</taxon>
        <taxon>Oceanospirillales</taxon>
        <taxon>Oceanospirillaceae</taxon>
        <taxon>Marinomonas</taxon>
    </lineage>
</organism>
<evidence type="ECO:0000256" key="3">
    <source>
        <dbReference type="ARBA" id="ARBA00022741"/>
    </source>
</evidence>
<protein>
    <submittedName>
        <fullName evidence="7">ABC transporter related protein</fullName>
    </submittedName>
</protein>
<evidence type="ECO:0000313" key="8">
    <source>
        <dbReference type="Proteomes" id="UP000001062"/>
    </source>
</evidence>
<dbReference type="GO" id="GO:0016887">
    <property type="term" value="F:ATP hydrolysis activity"/>
    <property type="evidence" value="ECO:0007669"/>
    <property type="project" value="InterPro"/>
</dbReference>
<proteinExistence type="inferred from homology"/>
<dbReference type="InterPro" id="IPR052156">
    <property type="entry name" value="BCAA_Transport_ATP-bd_LivF"/>
</dbReference>
<dbReference type="GO" id="GO:0015658">
    <property type="term" value="F:branched-chain amino acid transmembrane transporter activity"/>
    <property type="evidence" value="ECO:0007669"/>
    <property type="project" value="TreeGrafter"/>
</dbReference>
<dbReference type="AlphaFoldDB" id="F2JW33"/>
<dbReference type="KEGG" id="mme:Marme_3711"/>
<dbReference type="Gene3D" id="3.40.50.300">
    <property type="entry name" value="P-loop containing nucleotide triphosphate hydrolases"/>
    <property type="match status" value="1"/>
</dbReference>
<name>F2JW33_MARM1</name>
<dbReference type="InterPro" id="IPR003439">
    <property type="entry name" value="ABC_transporter-like_ATP-bd"/>
</dbReference>
<evidence type="ECO:0000259" key="6">
    <source>
        <dbReference type="PROSITE" id="PS50893"/>
    </source>
</evidence>
<dbReference type="GO" id="GO:0005524">
    <property type="term" value="F:ATP binding"/>
    <property type="evidence" value="ECO:0007669"/>
    <property type="project" value="UniProtKB-KW"/>
</dbReference>
<evidence type="ECO:0000256" key="2">
    <source>
        <dbReference type="ARBA" id="ARBA00022448"/>
    </source>
</evidence>
<dbReference type="InterPro" id="IPR027417">
    <property type="entry name" value="P-loop_NTPase"/>
</dbReference>
<keyword evidence="3" id="KW-0547">Nucleotide-binding</keyword>
<dbReference type="OrthoDB" id="9776369at2"/>
<evidence type="ECO:0000256" key="5">
    <source>
        <dbReference type="ARBA" id="ARBA00022970"/>
    </source>
</evidence>
<keyword evidence="8" id="KW-1185">Reference proteome</keyword>
<keyword evidence="2" id="KW-0813">Transport</keyword>
<keyword evidence="5" id="KW-0029">Amino-acid transport</keyword>
<gene>
    <name evidence="7" type="ordered locus">Marme_3711</name>
</gene>
<dbReference type="CDD" id="cd03224">
    <property type="entry name" value="ABC_TM1139_LivF_branched"/>
    <property type="match status" value="1"/>
</dbReference>
<dbReference type="InterPro" id="IPR003593">
    <property type="entry name" value="AAA+_ATPase"/>
</dbReference>
<dbReference type="HOGENOM" id="CLU_000604_1_2_6"/>
<dbReference type="RefSeq" id="WP_013662823.1">
    <property type="nucleotide sequence ID" value="NC_015276.1"/>
</dbReference>
<dbReference type="STRING" id="717774.Marme_3711"/>
<accession>F2JW33</accession>
<dbReference type="SUPFAM" id="SSF52540">
    <property type="entry name" value="P-loop containing nucleoside triphosphate hydrolases"/>
    <property type="match status" value="1"/>
</dbReference>
<dbReference type="PATRIC" id="fig|717774.3.peg.3825"/>
<evidence type="ECO:0000256" key="4">
    <source>
        <dbReference type="ARBA" id="ARBA00022840"/>
    </source>
</evidence>
<dbReference type="SMART" id="SM00382">
    <property type="entry name" value="AAA"/>
    <property type="match status" value="1"/>
</dbReference>
<sequence length="239" mass="25459">MSMLSIENLVANHGLLNAVKGVSFSVEKGDVLSIVGSNGAGKTTLFRAISGVHPIVSGSVLLDGDAIDNVSANRRVEKGLVMVPEGRRLFSDMTVKENLMVAAEHGRKGDWVLDKVVDALPGLKSIVNKRAGGLSGGQRQSVAIGRALMSNPTILLIDEVSLGLSPIAIGELYESLDHLKQKLDVTFIIVEQDLNRAITFSDHTICMLEGSIELEGKSSTLDKKDIYAAYFGVEEGADA</sequence>
<keyword evidence="4" id="KW-0067">ATP-binding</keyword>
<dbReference type="GO" id="GO:0015807">
    <property type="term" value="P:L-amino acid transport"/>
    <property type="evidence" value="ECO:0007669"/>
    <property type="project" value="TreeGrafter"/>
</dbReference>
<dbReference type="EMBL" id="CP002583">
    <property type="protein sequence ID" value="ADZ92921.1"/>
    <property type="molecule type" value="Genomic_DNA"/>
</dbReference>
<dbReference type="PROSITE" id="PS50893">
    <property type="entry name" value="ABC_TRANSPORTER_2"/>
    <property type="match status" value="1"/>
</dbReference>
<dbReference type="Proteomes" id="UP000001062">
    <property type="component" value="Chromosome"/>
</dbReference>
<reference evidence="7 8" key="1">
    <citation type="journal article" date="2012" name="Stand. Genomic Sci.">
        <title>Complete genome sequence of the melanogenic marine bacterium Marinomonas mediterranea type strain (MMB-1(T)).</title>
        <authorList>
            <person name="Lucas-Elio P."/>
            <person name="Goodwin L."/>
            <person name="Woyke T."/>
            <person name="Pitluck S."/>
            <person name="Nolan M."/>
            <person name="Kyrpides N.C."/>
            <person name="Detter J.C."/>
            <person name="Copeland A."/>
            <person name="Teshima H."/>
            <person name="Bruce D."/>
            <person name="Detter C."/>
            <person name="Tapia R."/>
            <person name="Han S."/>
            <person name="Land M.L."/>
            <person name="Ivanova N."/>
            <person name="Mikhailova N."/>
            <person name="Johnston A.W."/>
            <person name="Sanchez-Amat A."/>
        </authorList>
    </citation>
    <scope>NUCLEOTIDE SEQUENCE [LARGE SCALE GENOMIC DNA]</scope>
    <source>
        <strain evidence="8">ATCC 700492 / JCM 21426 / NBRC 103028 / MMB-1</strain>
    </source>
</reference>
<dbReference type="eggNOG" id="COG0410">
    <property type="taxonomic scope" value="Bacteria"/>
</dbReference>
<feature type="domain" description="ABC transporter" evidence="6">
    <location>
        <begin position="4"/>
        <end position="234"/>
    </location>
</feature>